<keyword evidence="2" id="KW-1185">Reference proteome</keyword>
<organism evidence="1 2">
    <name type="scientific">Acidovorax delafieldii</name>
    <name type="common">Pseudomonas delafieldii</name>
    <dbReference type="NCBI Taxonomy" id="47920"/>
    <lineage>
        <taxon>Bacteria</taxon>
        <taxon>Pseudomonadati</taxon>
        <taxon>Pseudomonadota</taxon>
        <taxon>Betaproteobacteria</taxon>
        <taxon>Burkholderiales</taxon>
        <taxon>Comamonadaceae</taxon>
        <taxon>Acidovorax</taxon>
    </lineage>
</organism>
<accession>A0ABU1R9V8</accession>
<sequence length="29" mass="3063">MPTLLRPATHGLVALTRLGRCVRSGATVD</sequence>
<evidence type="ECO:0000313" key="2">
    <source>
        <dbReference type="Proteomes" id="UP001249076"/>
    </source>
</evidence>
<proteinExistence type="predicted"/>
<dbReference type="Proteomes" id="UP001249076">
    <property type="component" value="Unassembled WGS sequence"/>
</dbReference>
<name>A0ABU1R9V8_ACIDE</name>
<dbReference type="EMBL" id="JAVDTS010000001">
    <property type="protein sequence ID" value="MDR6835554.1"/>
    <property type="molecule type" value="Genomic_DNA"/>
</dbReference>
<gene>
    <name evidence="1" type="ORF">J2W93_000375</name>
</gene>
<evidence type="ECO:0000313" key="1">
    <source>
        <dbReference type="EMBL" id="MDR6835554.1"/>
    </source>
</evidence>
<comment type="caution">
    <text evidence="1">The sequence shown here is derived from an EMBL/GenBank/DDBJ whole genome shotgun (WGS) entry which is preliminary data.</text>
</comment>
<protein>
    <submittedName>
        <fullName evidence="1">Uncharacterized protein</fullName>
    </submittedName>
</protein>
<reference evidence="1 2" key="1">
    <citation type="submission" date="2023-07" db="EMBL/GenBank/DDBJ databases">
        <title>Sorghum-associated microbial communities from plants grown in Nebraska, USA.</title>
        <authorList>
            <person name="Schachtman D."/>
        </authorList>
    </citation>
    <scope>NUCLEOTIDE SEQUENCE [LARGE SCALE GENOMIC DNA]</scope>
    <source>
        <strain evidence="1 2">BE105</strain>
    </source>
</reference>